<feature type="compositionally biased region" description="Basic residues" evidence="1">
    <location>
        <begin position="263"/>
        <end position="273"/>
    </location>
</feature>
<proteinExistence type="predicted"/>
<dbReference type="EMBL" id="PDUG01000001">
    <property type="protein sequence ID" value="PIC52019.1"/>
    <property type="molecule type" value="Genomic_DNA"/>
</dbReference>
<organism evidence="3 4">
    <name type="scientific">Caenorhabditis nigoni</name>
    <dbReference type="NCBI Taxonomy" id="1611254"/>
    <lineage>
        <taxon>Eukaryota</taxon>
        <taxon>Metazoa</taxon>
        <taxon>Ecdysozoa</taxon>
        <taxon>Nematoda</taxon>
        <taxon>Chromadorea</taxon>
        <taxon>Rhabditida</taxon>
        <taxon>Rhabditina</taxon>
        <taxon>Rhabditomorpha</taxon>
        <taxon>Rhabditoidea</taxon>
        <taxon>Rhabditidae</taxon>
        <taxon>Peloderinae</taxon>
        <taxon>Caenorhabditis</taxon>
    </lineage>
</organism>
<keyword evidence="2" id="KW-0812">Transmembrane</keyword>
<keyword evidence="2" id="KW-0472">Membrane</keyword>
<protein>
    <submittedName>
        <fullName evidence="3">Uncharacterized protein</fullName>
    </submittedName>
</protein>
<name>A0A2G5VJP4_9PELO</name>
<comment type="caution">
    <text evidence="3">The sequence shown here is derived from an EMBL/GenBank/DDBJ whole genome shotgun (WGS) entry which is preliminary data.</text>
</comment>
<keyword evidence="4" id="KW-1185">Reference proteome</keyword>
<evidence type="ECO:0000256" key="1">
    <source>
        <dbReference type="SAM" id="MobiDB-lite"/>
    </source>
</evidence>
<sequence>MGDFSVHFFEDSPVSRSAIGNLLYVCVLFTHSFEFLRNNTNTQKTKREVNPGEDMDAFTKNLTTMKTEDCYEAVPLMTNGWCNSTGEHTIEECEHFINNGVWDVCQSLVDQEQCRGIEYKYSTDDYFRHPAFWGGCGFLIGCILALIAFLIGSFICGKFCKKKRSTNIRNGTGSGSASVEGGKASKGTSSDTKNSSEDKKGKTVKPTVPQSQYFGDQFAADGGKKSVFIGAKTMRGPADKTIAKNQTVAMKPNKTMAKSVRDNKKKRKNKHGKTVGALTAMEVTMYK</sequence>
<evidence type="ECO:0000313" key="4">
    <source>
        <dbReference type="Proteomes" id="UP000230233"/>
    </source>
</evidence>
<gene>
    <name evidence="3" type="primary">Cnig_chr_I.g2295</name>
    <name evidence="3" type="ORF">B9Z55_002295</name>
</gene>
<keyword evidence="2" id="KW-1133">Transmembrane helix</keyword>
<feature type="region of interest" description="Disordered" evidence="1">
    <location>
        <begin position="170"/>
        <end position="209"/>
    </location>
</feature>
<accession>A0A2G5VJP4</accession>
<dbReference type="AlphaFoldDB" id="A0A2G5VJP4"/>
<dbReference type="OrthoDB" id="5869501at2759"/>
<reference evidence="4" key="1">
    <citation type="submission" date="2017-10" db="EMBL/GenBank/DDBJ databases">
        <title>Rapid genome shrinkage in a self-fertile nematode reveals novel sperm competition proteins.</title>
        <authorList>
            <person name="Yin D."/>
            <person name="Schwarz E.M."/>
            <person name="Thomas C.G."/>
            <person name="Felde R.L."/>
            <person name="Korf I.F."/>
            <person name="Cutter A.D."/>
            <person name="Schartner C.M."/>
            <person name="Ralston E.J."/>
            <person name="Meyer B.J."/>
            <person name="Haag E.S."/>
        </authorList>
    </citation>
    <scope>NUCLEOTIDE SEQUENCE [LARGE SCALE GENOMIC DNA]</scope>
    <source>
        <strain evidence="4">JU1422</strain>
    </source>
</reference>
<evidence type="ECO:0000313" key="3">
    <source>
        <dbReference type="EMBL" id="PIC52019.1"/>
    </source>
</evidence>
<dbReference type="Proteomes" id="UP000230233">
    <property type="component" value="Chromosome I"/>
</dbReference>
<feature type="region of interest" description="Disordered" evidence="1">
    <location>
        <begin position="253"/>
        <end position="273"/>
    </location>
</feature>
<feature type="transmembrane region" description="Helical" evidence="2">
    <location>
        <begin position="131"/>
        <end position="155"/>
    </location>
</feature>
<evidence type="ECO:0000256" key="2">
    <source>
        <dbReference type="SAM" id="Phobius"/>
    </source>
</evidence>